<keyword evidence="1" id="KW-1133">Transmembrane helix</keyword>
<dbReference type="EMBL" id="JAYMYQ010000001">
    <property type="protein sequence ID" value="KAK7362449.1"/>
    <property type="molecule type" value="Genomic_DNA"/>
</dbReference>
<dbReference type="PANTHER" id="PTHR13822:SF22">
    <property type="entry name" value="ATP SYNTHASE SUBUNIT DELTA', MITOCHONDRIAL"/>
    <property type="match status" value="1"/>
</dbReference>
<dbReference type="Gene3D" id="2.60.15.10">
    <property type="entry name" value="F0F1 ATP synthase delta/epsilon subunit, N-terminal"/>
    <property type="match status" value="1"/>
</dbReference>
<dbReference type="AlphaFoldDB" id="A0AAN9R969"/>
<evidence type="ECO:0000313" key="3">
    <source>
        <dbReference type="Proteomes" id="UP001367508"/>
    </source>
</evidence>
<name>A0AAN9R969_CANGL</name>
<proteinExistence type="predicted"/>
<accession>A0AAN9R969</accession>
<comment type="caution">
    <text evidence="2">The sequence shown here is derived from an EMBL/GenBank/DDBJ whole genome shotgun (WGS) entry which is preliminary data.</text>
</comment>
<dbReference type="GO" id="GO:0046933">
    <property type="term" value="F:proton-transporting ATP synthase activity, rotational mechanism"/>
    <property type="evidence" value="ECO:0007669"/>
    <property type="project" value="InterPro"/>
</dbReference>
<evidence type="ECO:0000256" key="1">
    <source>
        <dbReference type="SAM" id="Phobius"/>
    </source>
</evidence>
<dbReference type="InterPro" id="IPR001469">
    <property type="entry name" value="ATP_synth_F1_dsu/esu"/>
</dbReference>
<keyword evidence="3" id="KW-1185">Reference proteome</keyword>
<evidence type="ECO:0000313" key="2">
    <source>
        <dbReference type="EMBL" id="KAK7362449.1"/>
    </source>
</evidence>
<dbReference type="Proteomes" id="UP001367508">
    <property type="component" value="Unassembled WGS sequence"/>
</dbReference>
<keyword evidence="1" id="KW-0472">Membrane</keyword>
<reference evidence="2 3" key="1">
    <citation type="submission" date="2024-01" db="EMBL/GenBank/DDBJ databases">
        <title>The genomes of 5 underutilized Papilionoideae crops provide insights into root nodulation and disease resistanc.</title>
        <authorList>
            <person name="Jiang F."/>
        </authorList>
    </citation>
    <scope>NUCLEOTIDE SEQUENCE [LARGE SCALE GENOMIC DNA]</scope>
    <source>
        <strain evidence="2">LVBAO_FW01</strain>
        <tissue evidence="2">Leaves</tissue>
    </source>
</reference>
<organism evidence="2 3">
    <name type="scientific">Canavalia gladiata</name>
    <name type="common">Sword bean</name>
    <name type="synonym">Dolichos gladiatus</name>
    <dbReference type="NCBI Taxonomy" id="3824"/>
    <lineage>
        <taxon>Eukaryota</taxon>
        <taxon>Viridiplantae</taxon>
        <taxon>Streptophyta</taxon>
        <taxon>Embryophyta</taxon>
        <taxon>Tracheophyta</taxon>
        <taxon>Spermatophyta</taxon>
        <taxon>Magnoliopsida</taxon>
        <taxon>eudicotyledons</taxon>
        <taxon>Gunneridae</taxon>
        <taxon>Pentapetalae</taxon>
        <taxon>rosids</taxon>
        <taxon>fabids</taxon>
        <taxon>Fabales</taxon>
        <taxon>Fabaceae</taxon>
        <taxon>Papilionoideae</taxon>
        <taxon>50 kb inversion clade</taxon>
        <taxon>NPAAA clade</taxon>
        <taxon>indigoferoid/millettioid clade</taxon>
        <taxon>Phaseoleae</taxon>
        <taxon>Canavalia</taxon>
    </lineage>
</organism>
<keyword evidence="1" id="KW-0812">Transmembrane</keyword>
<dbReference type="InterPro" id="IPR036771">
    <property type="entry name" value="ATPsynth_dsu/esu_N"/>
</dbReference>
<dbReference type="PANTHER" id="PTHR13822">
    <property type="entry name" value="ATP SYNTHASE DELTA/EPSILON CHAIN"/>
    <property type="match status" value="1"/>
</dbReference>
<protein>
    <submittedName>
        <fullName evidence="2">Uncharacterized protein</fullName>
    </submittedName>
</protein>
<dbReference type="GO" id="GO:0045259">
    <property type="term" value="C:proton-transporting ATP synthase complex"/>
    <property type="evidence" value="ECO:0007669"/>
    <property type="project" value="InterPro"/>
</dbReference>
<feature type="transmembrane region" description="Helical" evidence="1">
    <location>
        <begin position="12"/>
        <end position="35"/>
    </location>
</feature>
<gene>
    <name evidence="2" type="ORF">VNO77_04563</name>
</gene>
<sequence>MKLENQHVEFATGLRITLLCISIGVLVMVTLFSPLPPVPFSLPSKLTINSVLLYTPQLAAKKVDMVIVPVATTLIGVLPGRIATIAELKRGLLFVHEGADVTKRSVTLMVLSSSTNAWSIGNWVSSEINADITNLLAVSVGAEGPDPYKVELYLEEILPLMQLGEDYANFVTSKIKAPTSVDLELPPRATKAFCNHAGS</sequence>